<dbReference type="EMBL" id="JBBPBF010000034">
    <property type="protein sequence ID" value="KAK7607702.1"/>
    <property type="molecule type" value="Genomic_DNA"/>
</dbReference>
<protein>
    <submittedName>
        <fullName evidence="3">Uncharacterized protein</fullName>
    </submittedName>
</protein>
<sequence>MFIYTSSVLPRMERLVGDWNFYDLFLSNFLLSFALVCRTLFFLTELISFTLRAPRLFLWKDIQISLAWKSTRAWKQSLILIPIDGYDSKPNPRERTDRAVTTVIRLLHNIPNEARLHTYQHSSQHAVPVSKQHAPGNPHTSPHPRSALKCHDGSSAGPRTNRGRRGRHINHGHHDGDGGTSTTANKHLHINSNATPRQHNNDNAARRDIDGRRLPHRHSTPQTGHLGRAPGRHHRHVRLRHRRPLHHGADVVPAAAAGAAARARGRRRSAGHARRGQAAPRRRAPGRRGPARGDARLLRVGGGRGRGREGRRVGPRRRE</sequence>
<evidence type="ECO:0000313" key="4">
    <source>
        <dbReference type="Proteomes" id="UP001367316"/>
    </source>
</evidence>
<keyword evidence="4" id="KW-1185">Reference proteome</keyword>
<evidence type="ECO:0000313" key="3">
    <source>
        <dbReference type="EMBL" id="KAK7607702.1"/>
    </source>
</evidence>
<reference evidence="3 4" key="1">
    <citation type="submission" date="2024-04" db="EMBL/GenBank/DDBJ databases">
        <title>Phyllosticta paracitricarpa is synonymous to the EU quarantine fungus P. citricarpa based on phylogenomic analyses.</title>
        <authorList>
            <consortium name="Lawrence Berkeley National Laboratory"/>
            <person name="Van ingen-buijs V.A."/>
            <person name="Van westerhoven A.C."/>
            <person name="Haridas S."/>
            <person name="Skiadas P."/>
            <person name="Martin F."/>
            <person name="Groenewald J.Z."/>
            <person name="Crous P.W."/>
            <person name="Seidl M.F."/>
        </authorList>
    </citation>
    <scope>NUCLEOTIDE SEQUENCE [LARGE SCALE GENOMIC DNA]</scope>
    <source>
        <strain evidence="3 4">CBS 141358</strain>
    </source>
</reference>
<keyword evidence="2" id="KW-0472">Membrane</keyword>
<comment type="caution">
    <text evidence="3">The sequence shown here is derived from an EMBL/GenBank/DDBJ whole genome shotgun (WGS) entry which is preliminary data.</text>
</comment>
<feature type="compositionally biased region" description="Basic residues" evidence="1">
    <location>
        <begin position="263"/>
        <end position="290"/>
    </location>
</feature>
<proteinExistence type="predicted"/>
<organism evidence="3 4">
    <name type="scientific">Phyllosticta paracitricarpa</name>
    <dbReference type="NCBI Taxonomy" id="2016321"/>
    <lineage>
        <taxon>Eukaryota</taxon>
        <taxon>Fungi</taxon>
        <taxon>Dikarya</taxon>
        <taxon>Ascomycota</taxon>
        <taxon>Pezizomycotina</taxon>
        <taxon>Dothideomycetes</taxon>
        <taxon>Dothideomycetes incertae sedis</taxon>
        <taxon>Botryosphaeriales</taxon>
        <taxon>Phyllostictaceae</taxon>
        <taxon>Phyllosticta</taxon>
    </lineage>
</organism>
<name>A0ABR1MXM9_9PEZI</name>
<feature type="compositionally biased region" description="Polar residues" evidence="1">
    <location>
        <begin position="180"/>
        <end position="203"/>
    </location>
</feature>
<dbReference type="Proteomes" id="UP001367316">
    <property type="component" value="Unassembled WGS sequence"/>
</dbReference>
<feature type="compositionally biased region" description="Basic residues" evidence="1">
    <location>
        <begin position="161"/>
        <end position="171"/>
    </location>
</feature>
<evidence type="ECO:0000256" key="1">
    <source>
        <dbReference type="SAM" id="MobiDB-lite"/>
    </source>
</evidence>
<feature type="region of interest" description="Disordered" evidence="1">
    <location>
        <begin position="119"/>
        <end position="319"/>
    </location>
</feature>
<keyword evidence="2" id="KW-1133">Transmembrane helix</keyword>
<feature type="compositionally biased region" description="Basic and acidic residues" evidence="1">
    <location>
        <begin position="204"/>
        <end position="213"/>
    </location>
</feature>
<accession>A0ABR1MXM9</accession>
<gene>
    <name evidence="3" type="ORF">JOL62DRAFT_259525</name>
</gene>
<evidence type="ECO:0000256" key="2">
    <source>
        <dbReference type="SAM" id="Phobius"/>
    </source>
</evidence>
<feature type="transmembrane region" description="Helical" evidence="2">
    <location>
        <begin position="29"/>
        <end position="51"/>
    </location>
</feature>
<keyword evidence="2" id="KW-0812">Transmembrane</keyword>
<feature type="compositionally biased region" description="Basic residues" evidence="1">
    <location>
        <begin position="230"/>
        <end position="246"/>
    </location>
</feature>